<name>A0ABV1NWS9_9ACTN</name>
<accession>A0ABV1NWS9</accession>
<evidence type="ECO:0000313" key="1">
    <source>
        <dbReference type="EMBL" id="MEQ7846928.1"/>
    </source>
</evidence>
<keyword evidence="2" id="KW-1185">Reference proteome</keyword>
<sequence length="150" mass="14858">MRLLLGTLTVLVLASGCADDQTSGSAADPVRTAAEPEVVVLLSATAAGGRAGAAPTRLREPGDVAALVADLRGPLVGEVRRAVEGTDVPQGSELVGGVVAVGCEPAEDVAVEGAGEGLRLEAVPAAATGRECLAPVTTVALVLVDEPTDR</sequence>
<gene>
    <name evidence="1" type="ORF">V6R90_06520</name>
</gene>
<dbReference type="RefSeq" id="WP_349804157.1">
    <property type="nucleotide sequence ID" value="NZ_JBEGDP010000005.1"/>
</dbReference>
<organism evidence="1 2">
    <name type="scientific">Nocardioides kribbensis</name>
    <dbReference type="NCBI Taxonomy" id="305517"/>
    <lineage>
        <taxon>Bacteria</taxon>
        <taxon>Bacillati</taxon>
        <taxon>Actinomycetota</taxon>
        <taxon>Actinomycetes</taxon>
        <taxon>Propionibacteriales</taxon>
        <taxon>Nocardioidaceae</taxon>
        <taxon>Nocardioides</taxon>
    </lineage>
</organism>
<reference evidence="1 2" key="1">
    <citation type="submission" date="2024-02" db="EMBL/GenBank/DDBJ databases">
        <title>Full genome sequence of Nocardioides kribbensis.</title>
        <authorList>
            <person name="Poletto B.L."/>
            <person name="Silva G."/>
            <person name="Galante D."/>
            <person name="Campos K.R."/>
            <person name="Santos M.B.N."/>
            <person name="Sacchi C.T."/>
        </authorList>
    </citation>
    <scope>NUCLEOTIDE SEQUENCE [LARGE SCALE GENOMIC DNA]</scope>
    <source>
        <strain evidence="1 2">O4R</strain>
    </source>
</reference>
<protein>
    <submittedName>
        <fullName evidence="1">Uncharacterized protein</fullName>
    </submittedName>
</protein>
<comment type="caution">
    <text evidence="1">The sequence shown here is derived from an EMBL/GenBank/DDBJ whole genome shotgun (WGS) entry which is preliminary data.</text>
</comment>
<proteinExistence type="predicted"/>
<dbReference type="EMBL" id="JBEGDP010000005">
    <property type="protein sequence ID" value="MEQ7846928.1"/>
    <property type="molecule type" value="Genomic_DNA"/>
</dbReference>
<dbReference type="Proteomes" id="UP001482520">
    <property type="component" value="Unassembled WGS sequence"/>
</dbReference>
<dbReference type="PROSITE" id="PS51257">
    <property type="entry name" value="PROKAR_LIPOPROTEIN"/>
    <property type="match status" value="1"/>
</dbReference>
<evidence type="ECO:0000313" key="2">
    <source>
        <dbReference type="Proteomes" id="UP001482520"/>
    </source>
</evidence>